<feature type="compositionally biased region" description="Polar residues" evidence="1">
    <location>
        <begin position="74"/>
        <end position="90"/>
    </location>
</feature>
<organism evidence="2 3">
    <name type="scientific">Xylaria grammica</name>
    <dbReference type="NCBI Taxonomy" id="363999"/>
    <lineage>
        <taxon>Eukaryota</taxon>
        <taxon>Fungi</taxon>
        <taxon>Dikarya</taxon>
        <taxon>Ascomycota</taxon>
        <taxon>Pezizomycotina</taxon>
        <taxon>Sordariomycetes</taxon>
        <taxon>Xylariomycetidae</taxon>
        <taxon>Xylariales</taxon>
        <taxon>Xylariaceae</taxon>
        <taxon>Xylaria</taxon>
    </lineage>
</organism>
<reference evidence="2 3" key="1">
    <citation type="submission" date="2018-12" db="EMBL/GenBank/DDBJ databases">
        <title>Draft genome sequence of Xylaria grammica IHI A82.</title>
        <authorList>
            <person name="Buettner E."/>
            <person name="Kellner H."/>
        </authorList>
    </citation>
    <scope>NUCLEOTIDE SEQUENCE [LARGE SCALE GENOMIC DNA]</scope>
    <source>
        <strain evidence="2 3">IHI A82</strain>
    </source>
</reference>
<dbReference type="EMBL" id="RYZI01000492">
    <property type="protein sequence ID" value="RWA04984.1"/>
    <property type="molecule type" value="Genomic_DNA"/>
</dbReference>
<evidence type="ECO:0008006" key="4">
    <source>
        <dbReference type="Google" id="ProtNLM"/>
    </source>
</evidence>
<gene>
    <name evidence="2" type="ORF">EKO27_g10119</name>
</gene>
<feature type="compositionally biased region" description="Basic residues" evidence="1">
    <location>
        <begin position="116"/>
        <end position="129"/>
    </location>
</feature>
<accession>A0A439CS18</accession>
<dbReference type="Proteomes" id="UP000286045">
    <property type="component" value="Unassembled WGS sequence"/>
</dbReference>
<protein>
    <recommendedName>
        <fullName evidence="4">Myb-like domain-containing protein</fullName>
    </recommendedName>
</protein>
<proteinExistence type="predicted"/>
<name>A0A439CS18_9PEZI</name>
<dbReference type="CDD" id="cd00167">
    <property type="entry name" value="SANT"/>
    <property type="match status" value="1"/>
</dbReference>
<sequence>MADAGKDGGKGKWTEEEKNQFFLQLIGQAVAGGTKFTYQKVVLPGRTNKALQNFWEKLRKDALAAFEAVGGDVGSTQSTPAPKSGTTTPGSRKRPAPADDPKESGDKTPATPTPGKRARKAPAKPKAKTKAAQEVPAIDEEELSQGPVKHEIHSLLSFEQNGLPYPGSEFINSEMK</sequence>
<dbReference type="AlphaFoldDB" id="A0A439CS18"/>
<feature type="compositionally biased region" description="Basic and acidic residues" evidence="1">
    <location>
        <begin position="96"/>
        <end position="106"/>
    </location>
</feature>
<keyword evidence="3" id="KW-1185">Reference proteome</keyword>
<dbReference type="InterPro" id="IPR001005">
    <property type="entry name" value="SANT/Myb"/>
</dbReference>
<evidence type="ECO:0000256" key="1">
    <source>
        <dbReference type="SAM" id="MobiDB-lite"/>
    </source>
</evidence>
<feature type="region of interest" description="Disordered" evidence="1">
    <location>
        <begin position="71"/>
        <end position="146"/>
    </location>
</feature>
<evidence type="ECO:0000313" key="3">
    <source>
        <dbReference type="Proteomes" id="UP000286045"/>
    </source>
</evidence>
<comment type="caution">
    <text evidence="2">The sequence shown here is derived from an EMBL/GenBank/DDBJ whole genome shotgun (WGS) entry which is preliminary data.</text>
</comment>
<evidence type="ECO:0000313" key="2">
    <source>
        <dbReference type="EMBL" id="RWA04984.1"/>
    </source>
</evidence>